<protein>
    <submittedName>
        <fullName evidence="1">Uncharacterized protein</fullName>
    </submittedName>
</protein>
<sequence length="66" mass="7330">MTRDALLRFASWPQPDEDDDLGWIGHEDGPANRIIAPGDVLQVMLWSSEENSLLTNRATGPPGSRR</sequence>
<name>A0A017HT44_9RHOB</name>
<dbReference type="STRING" id="442562.Rumeso_01451"/>
<dbReference type="EMBL" id="AOSK01000039">
    <property type="protein sequence ID" value="EYD76929.1"/>
    <property type="molecule type" value="Genomic_DNA"/>
</dbReference>
<comment type="caution">
    <text evidence="1">The sequence shown here is derived from an EMBL/GenBank/DDBJ whole genome shotgun (WGS) entry which is preliminary data.</text>
</comment>
<keyword evidence="2" id="KW-1185">Reference proteome</keyword>
<organism evidence="1 2">
    <name type="scientific">Rubellimicrobium mesophilum DSM 19309</name>
    <dbReference type="NCBI Taxonomy" id="442562"/>
    <lineage>
        <taxon>Bacteria</taxon>
        <taxon>Pseudomonadati</taxon>
        <taxon>Pseudomonadota</taxon>
        <taxon>Alphaproteobacteria</taxon>
        <taxon>Rhodobacterales</taxon>
        <taxon>Roseobacteraceae</taxon>
        <taxon>Rubellimicrobium</taxon>
    </lineage>
</organism>
<evidence type="ECO:0000313" key="2">
    <source>
        <dbReference type="Proteomes" id="UP000019666"/>
    </source>
</evidence>
<dbReference type="AlphaFoldDB" id="A0A017HT44"/>
<gene>
    <name evidence="1" type="ORF">Rumeso_01451</name>
</gene>
<evidence type="ECO:0000313" key="1">
    <source>
        <dbReference type="EMBL" id="EYD76929.1"/>
    </source>
</evidence>
<proteinExistence type="predicted"/>
<accession>A0A017HT44</accession>
<dbReference type="HOGENOM" id="CLU_2828564_0_0_5"/>
<dbReference type="Proteomes" id="UP000019666">
    <property type="component" value="Unassembled WGS sequence"/>
</dbReference>
<dbReference type="RefSeq" id="WP_245639160.1">
    <property type="nucleotide sequence ID" value="NZ_KK088557.1"/>
</dbReference>
<reference evidence="1 2" key="1">
    <citation type="submission" date="2013-02" db="EMBL/GenBank/DDBJ databases">
        <authorList>
            <person name="Fiebig A."/>
            <person name="Goeker M."/>
            <person name="Klenk H.-P.P."/>
        </authorList>
    </citation>
    <scope>NUCLEOTIDE SEQUENCE [LARGE SCALE GENOMIC DNA]</scope>
    <source>
        <strain evidence="1 2">DSM 19309</strain>
    </source>
</reference>